<gene>
    <name evidence="1" type="ORF">V6N11_007828</name>
</gene>
<keyword evidence="2" id="KW-1185">Reference proteome</keyword>
<evidence type="ECO:0000313" key="1">
    <source>
        <dbReference type="EMBL" id="KAK8993601.1"/>
    </source>
</evidence>
<evidence type="ECO:0000313" key="2">
    <source>
        <dbReference type="Proteomes" id="UP001396334"/>
    </source>
</evidence>
<organism evidence="1 2">
    <name type="scientific">Hibiscus sabdariffa</name>
    <name type="common">roselle</name>
    <dbReference type="NCBI Taxonomy" id="183260"/>
    <lineage>
        <taxon>Eukaryota</taxon>
        <taxon>Viridiplantae</taxon>
        <taxon>Streptophyta</taxon>
        <taxon>Embryophyta</taxon>
        <taxon>Tracheophyta</taxon>
        <taxon>Spermatophyta</taxon>
        <taxon>Magnoliopsida</taxon>
        <taxon>eudicotyledons</taxon>
        <taxon>Gunneridae</taxon>
        <taxon>Pentapetalae</taxon>
        <taxon>rosids</taxon>
        <taxon>malvids</taxon>
        <taxon>Malvales</taxon>
        <taxon>Malvaceae</taxon>
        <taxon>Malvoideae</taxon>
        <taxon>Hibiscus</taxon>
    </lineage>
</organism>
<comment type="caution">
    <text evidence="1">The sequence shown here is derived from an EMBL/GenBank/DDBJ whole genome shotgun (WGS) entry which is preliminary data.</text>
</comment>
<protein>
    <submittedName>
        <fullName evidence="1">Uncharacterized protein</fullName>
    </submittedName>
</protein>
<sequence>MRRPSSLRTIVRSRLYSAKDWTRFENYIEIRLSTSEIAGWESITVYEGMANGGIGPGTTEPPYPMDHYPTA</sequence>
<accession>A0ABR2PZC1</accession>
<reference evidence="1 2" key="1">
    <citation type="journal article" date="2024" name="G3 (Bethesda)">
        <title>Genome assembly of Hibiscus sabdariffa L. provides insights into metabolisms of medicinal natural products.</title>
        <authorList>
            <person name="Kim T."/>
        </authorList>
    </citation>
    <scope>NUCLEOTIDE SEQUENCE [LARGE SCALE GENOMIC DNA]</scope>
    <source>
        <strain evidence="1">TK-2024</strain>
        <tissue evidence="1">Old leaves</tissue>
    </source>
</reference>
<dbReference type="EMBL" id="JBBPBN010000048">
    <property type="protein sequence ID" value="KAK8993601.1"/>
    <property type="molecule type" value="Genomic_DNA"/>
</dbReference>
<proteinExistence type="predicted"/>
<name>A0ABR2PZC1_9ROSI</name>
<dbReference type="Proteomes" id="UP001396334">
    <property type="component" value="Unassembled WGS sequence"/>
</dbReference>